<dbReference type="Pfam" id="PF12412">
    <property type="entry name" value="DUF3667"/>
    <property type="match status" value="1"/>
</dbReference>
<keyword evidence="1" id="KW-0472">Membrane</keyword>
<feature type="transmembrane region" description="Helical" evidence="1">
    <location>
        <begin position="192"/>
        <end position="209"/>
    </location>
</feature>
<organism evidence="2 3">
    <name type="scientific">Winogradskyella immobilis</name>
    <dbReference type="NCBI Taxonomy" id="2816852"/>
    <lineage>
        <taxon>Bacteria</taxon>
        <taxon>Pseudomonadati</taxon>
        <taxon>Bacteroidota</taxon>
        <taxon>Flavobacteriia</taxon>
        <taxon>Flavobacteriales</taxon>
        <taxon>Flavobacteriaceae</taxon>
        <taxon>Winogradskyella</taxon>
    </lineage>
</organism>
<feature type="transmembrane region" description="Helical" evidence="1">
    <location>
        <begin position="75"/>
        <end position="96"/>
    </location>
</feature>
<reference evidence="2" key="1">
    <citation type="submission" date="2021-03" db="EMBL/GenBank/DDBJ databases">
        <authorList>
            <person name="Ping X."/>
        </authorList>
    </citation>
    <scope>NUCLEOTIDE SEQUENCE</scope>
    <source>
        <strain evidence="2">E313</strain>
    </source>
</reference>
<dbReference type="EMBL" id="JAFMPT010000008">
    <property type="protein sequence ID" value="MCC1484443.1"/>
    <property type="molecule type" value="Genomic_DNA"/>
</dbReference>
<sequence length="255" mass="29917">MVCKNCESKILDHSVFCSICGEKTQTSRVTIKRIFARFNEEFFSLDNKLLRTFKDLLIRPEIVIESYLSGIRKRYVNVISYLMLSLSLFGFQFYLIQKFYSKGFNNDIESTGLKEFDELIQTSTENIGDYIGFISIATIPLLAISTYLLFSNNRQHNFAEHIVINIFITAQYTILFVFSFFFLMLFNINVNISFTLMTILSYGYIGYGFKRLYKLSVWETFWRLIVSITLYSFMCFIILVPIIGIIALIYFSFFK</sequence>
<dbReference type="RefSeq" id="WP_227476891.1">
    <property type="nucleotide sequence ID" value="NZ_JAFMPT010000008.1"/>
</dbReference>
<evidence type="ECO:0000313" key="2">
    <source>
        <dbReference type="EMBL" id="MCC1484443.1"/>
    </source>
</evidence>
<evidence type="ECO:0000256" key="1">
    <source>
        <dbReference type="SAM" id="Phobius"/>
    </source>
</evidence>
<keyword evidence="3" id="KW-1185">Reference proteome</keyword>
<feature type="transmembrane region" description="Helical" evidence="1">
    <location>
        <begin position="130"/>
        <end position="150"/>
    </location>
</feature>
<dbReference type="InterPro" id="IPR022134">
    <property type="entry name" value="DUF3667"/>
</dbReference>
<keyword evidence="1" id="KW-0812">Transmembrane</keyword>
<gene>
    <name evidence="2" type="ORF">J1C55_07585</name>
</gene>
<accession>A0ABS8EMK6</accession>
<feature type="transmembrane region" description="Helical" evidence="1">
    <location>
        <begin position="221"/>
        <end position="253"/>
    </location>
</feature>
<keyword evidence="1" id="KW-1133">Transmembrane helix</keyword>
<name>A0ABS8EMK6_9FLAO</name>
<reference evidence="2" key="2">
    <citation type="submission" date="2021-10" db="EMBL/GenBank/DDBJ databases">
        <title>Genome of Winogradskyella sp. E313.</title>
        <authorList>
            <person name="Zhou Y."/>
        </authorList>
    </citation>
    <scope>NUCLEOTIDE SEQUENCE</scope>
    <source>
        <strain evidence="2">E313</strain>
    </source>
</reference>
<feature type="transmembrane region" description="Helical" evidence="1">
    <location>
        <begin position="162"/>
        <end position="186"/>
    </location>
</feature>
<proteinExistence type="predicted"/>
<comment type="caution">
    <text evidence="2">The sequence shown here is derived from an EMBL/GenBank/DDBJ whole genome shotgun (WGS) entry which is preliminary data.</text>
</comment>
<protein>
    <submittedName>
        <fullName evidence="2">DUF3667 domain-containing protein</fullName>
    </submittedName>
</protein>
<evidence type="ECO:0000313" key="3">
    <source>
        <dbReference type="Proteomes" id="UP000778797"/>
    </source>
</evidence>
<dbReference type="Proteomes" id="UP000778797">
    <property type="component" value="Unassembled WGS sequence"/>
</dbReference>